<protein>
    <recommendedName>
        <fullName evidence="2">G-patch domain-containing protein</fullName>
    </recommendedName>
</protein>
<sequence>MGHGWLLRLGQVTLKCHIHPGSLTCNECEPGLVAQGSSNKKEGSGYKSVKSREKARKKEMKALRKKYALSWAGEPPPLSAEYNDRAGNRRLVVGSDNPYEKTEVASSDVAIPKKNKGFKMLEKMGWTEGEGLGKTTTGLIEP</sequence>
<dbReference type="EMBL" id="CAXKWB010003848">
    <property type="protein sequence ID" value="CAL4070685.1"/>
    <property type="molecule type" value="Genomic_DNA"/>
</dbReference>
<keyword evidence="4" id="KW-1185">Reference proteome</keyword>
<gene>
    <name evidence="3" type="ORF">MNOR_LOCUS8328</name>
</gene>
<name>A0AAV2Q7D3_MEGNR</name>
<dbReference type="Pfam" id="PF01585">
    <property type="entry name" value="G-patch"/>
    <property type="match status" value="1"/>
</dbReference>
<comment type="caution">
    <text evidence="3">The sequence shown here is derived from an EMBL/GenBank/DDBJ whole genome shotgun (WGS) entry which is preliminary data.</text>
</comment>
<reference evidence="3 4" key="1">
    <citation type="submission" date="2024-05" db="EMBL/GenBank/DDBJ databases">
        <authorList>
            <person name="Wallberg A."/>
        </authorList>
    </citation>
    <scope>NUCLEOTIDE SEQUENCE [LARGE SCALE GENOMIC DNA]</scope>
</reference>
<dbReference type="InterPro" id="IPR000467">
    <property type="entry name" value="G_patch_dom"/>
</dbReference>
<feature type="region of interest" description="Disordered" evidence="1">
    <location>
        <begin position="32"/>
        <end position="57"/>
    </location>
</feature>
<dbReference type="Proteomes" id="UP001497623">
    <property type="component" value="Unassembled WGS sequence"/>
</dbReference>
<accession>A0AAV2Q7D3</accession>
<dbReference type="InterPro" id="IPR053027">
    <property type="entry name" value="AGGF1"/>
</dbReference>
<organism evidence="3 4">
    <name type="scientific">Meganyctiphanes norvegica</name>
    <name type="common">Northern krill</name>
    <name type="synonym">Thysanopoda norvegica</name>
    <dbReference type="NCBI Taxonomy" id="48144"/>
    <lineage>
        <taxon>Eukaryota</taxon>
        <taxon>Metazoa</taxon>
        <taxon>Ecdysozoa</taxon>
        <taxon>Arthropoda</taxon>
        <taxon>Crustacea</taxon>
        <taxon>Multicrustacea</taxon>
        <taxon>Malacostraca</taxon>
        <taxon>Eumalacostraca</taxon>
        <taxon>Eucarida</taxon>
        <taxon>Euphausiacea</taxon>
        <taxon>Euphausiidae</taxon>
        <taxon>Meganyctiphanes</taxon>
    </lineage>
</organism>
<evidence type="ECO:0000313" key="3">
    <source>
        <dbReference type="EMBL" id="CAL4070685.1"/>
    </source>
</evidence>
<dbReference type="AlphaFoldDB" id="A0AAV2Q7D3"/>
<evidence type="ECO:0000313" key="4">
    <source>
        <dbReference type="Proteomes" id="UP001497623"/>
    </source>
</evidence>
<dbReference type="PANTHER" id="PTHR23106:SF24">
    <property type="entry name" value="ANGIOGENIC FACTOR WITH G PATCH AND FHA DOMAINS 1"/>
    <property type="match status" value="1"/>
</dbReference>
<feature type="non-terminal residue" evidence="3">
    <location>
        <position position="142"/>
    </location>
</feature>
<feature type="domain" description="G-patch" evidence="2">
    <location>
        <begin position="113"/>
        <end position="142"/>
    </location>
</feature>
<dbReference type="PANTHER" id="PTHR23106">
    <property type="entry name" value="ANGIOGENIC FACTOR WITH G PATCH AND FHA DOMAINS 1"/>
    <property type="match status" value="1"/>
</dbReference>
<evidence type="ECO:0000259" key="2">
    <source>
        <dbReference type="PROSITE" id="PS50174"/>
    </source>
</evidence>
<dbReference type="PROSITE" id="PS50174">
    <property type="entry name" value="G_PATCH"/>
    <property type="match status" value="1"/>
</dbReference>
<proteinExistence type="predicted"/>
<dbReference type="GO" id="GO:0003676">
    <property type="term" value="F:nucleic acid binding"/>
    <property type="evidence" value="ECO:0007669"/>
    <property type="project" value="InterPro"/>
</dbReference>
<evidence type="ECO:0000256" key="1">
    <source>
        <dbReference type="SAM" id="MobiDB-lite"/>
    </source>
</evidence>